<dbReference type="EMBL" id="HACG01036525">
    <property type="protein sequence ID" value="CEK83390.1"/>
    <property type="molecule type" value="Transcribed_RNA"/>
</dbReference>
<reference evidence="2" key="1">
    <citation type="submission" date="2014-12" db="EMBL/GenBank/DDBJ databases">
        <title>Insight into the proteome of Arion vulgaris.</title>
        <authorList>
            <person name="Aradska J."/>
            <person name="Bulat T."/>
            <person name="Smidak R."/>
            <person name="Sarate P."/>
            <person name="Gangsoo J."/>
            <person name="Sialana F."/>
            <person name="Bilban M."/>
            <person name="Lubec G."/>
        </authorList>
    </citation>
    <scope>NUCLEOTIDE SEQUENCE</scope>
    <source>
        <tissue evidence="2">Skin</tissue>
    </source>
</reference>
<gene>
    <name evidence="2" type="primary">ORF136738</name>
    <name evidence="1" type="synonym">ORF136734</name>
</gene>
<evidence type="ECO:0000313" key="2">
    <source>
        <dbReference type="EMBL" id="CEK83390.1"/>
    </source>
</evidence>
<sequence>NLVSVYFLASSPCFAVPERRYTNAYSEQEDFGMAAAEEDRACMGISNMPLHRSYNITSNYKSDNQQIAETVYKHDPHFTVAETGASNHET</sequence>
<dbReference type="AlphaFoldDB" id="A0A0B7AU24"/>
<evidence type="ECO:0000313" key="1">
    <source>
        <dbReference type="EMBL" id="CEK83388.1"/>
    </source>
</evidence>
<dbReference type="EMBL" id="HACG01036523">
    <property type="protein sequence ID" value="CEK83388.1"/>
    <property type="molecule type" value="Transcribed_RNA"/>
</dbReference>
<accession>A0A0B7AU24</accession>
<proteinExistence type="predicted"/>
<protein>
    <submittedName>
        <fullName evidence="2">Uncharacterized protein</fullName>
    </submittedName>
</protein>
<organism evidence="2">
    <name type="scientific">Arion vulgaris</name>
    <dbReference type="NCBI Taxonomy" id="1028688"/>
    <lineage>
        <taxon>Eukaryota</taxon>
        <taxon>Metazoa</taxon>
        <taxon>Spiralia</taxon>
        <taxon>Lophotrochozoa</taxon>
        <taxon>Mollusca</taxon>
        <taxon>Gastropoda</taxon>
        <taxon>Heterobranchia</taxon>
        <taxon>Euthyneura</taxon>
        <taxon>Panpulmonata</taxon>
        <taxon>Eupulmonata</taxon>
        <taxon>Stylommatophora</taxon>
        <taxon>Helicina</taxon>
        <taxon>Arionoidea</taxon>
        <taxon>Arionidae</taxon>
        <taxon>Arion</taxon>
    </lineage>
</organism>
<name>A0A0B7AU24_9EUPU</name>
<feature type="non-terminal residue" evidence="2">
    <location>
        <position position="1"/>
    </location>
</feature>